<accession>A0A448X414</accession>
<dbReference type="Proteomes" id="UP000784294">
    <property type="component" value="Unassembled WGS sequence"/>
</dbReference>
<evidence type="ECO:0000313" key="1">
    <source>
        <dbReference type="EMBL" id="VEL27373.1"/>
    </source>
</evidence>
<comment type="caution">
    <text evidence="1">The sequence shown here is derived from an EMBL/GenBank/DDBJ whole genome shotgun (WGS) entry which is preliminary data.</text>
</comment>
<sequence>MVALRPKRDILSRLDSAAGRPTELESDQCHEHFSRNSITPRRSGGRIDVHFVALQAVNMSHAWCGSVDAANVHFGCAVLVGLRTLLGWFHVPSQVGTNDGQSWWHKMCICCHNGQHELELVGSSLSEIRQPLLPLMMIRPRWYNLREGGKCVEIEL</sequence>
<reference evidence="1" key="1">
    <citation type="submission" date="2018-11" db="EMBL/GenBank/DDBJ databases">
        <authorList>
            <consortium name="Pathogen Informatics"/>
        </authorList>
    </citation>
    <scope>NUCLEOTIDE SEQUENCE</scope>
</reference>
<evidence type="ECO:0000313" key="2">
    <source>
        <dbReference type="Proteomes" id="UP000784294"/>
    </source>
</evidence>
<gene>
    <name evidence="1" type="ORF">PXEA_LOCUS20813</name>
</gene>
<protein>
    <submittedName>
        <fullName evidence="1">Uncharacterized protein</fullName>
    </submittedName>
</protein>
<proteinExistence type="predicted"/>
<keyword evidence="2" id="KW-1185">Reference proteome</keyword>
<organism evidence="1 2">
    <name type="scientific">Protopolystoma xenopodis</name>
    <dbReference type="NCBI Taxonomy" id="117903"/>
    <lineage>
        <taxon>Eukaryota</taxon>
        <taxon>Metazoa</taxon>
        <taxon>Spiralia</taxon>
        <taxon>Lophotrochozoa</taxon>
        <taxon>Platyhelminthes</taxon>
        <taxon>Monogenea</taxon>
        <taxon>Polyopisthocotylea</taxon>
        <taxon>Polystomatidea</taxon>
        <taxon>Polystomatidae</taxon>
        <taxon>Protopolystoma</taxon>
    </lineage>
</organism>
<dbReference type="EMBL" id="CAAALY010086825">
    <property type="protein sequence ID" value="VEL27373.1"/>
    <property type="molecule type" value="Genomic_DNA"/>
</dbReference>
<dbReference type="AlphaFoldDB" id="A0A448X414"/>
<name>A0A448X414_9PLAT</name>